<dbReference type="SUPFAM" id="SSF69118">
    <property type="entry name" value="AhpD-like"/>
    <property type="match status" value="1"/>
</dbReference>
<evidence type="ECO:0000313" key="2">
    <source>
        <dbReference type="Proteomes" id="UP000053263"/>
    </source>
</evidence>
<dbReference type="HOGENOM" id="CLU_065389_3_1_1"/>
<dbReference type="InterPro" id="IPR052999">
    <property type="entry name" value="PTS1_Protein"/>
</dbReference>
<dbReference type="OrthoDB" id="5537330at2759"/>
<proteinExistence type="predicted"/>
<dbReference type="PANTHER" id="PTHR28180:SF2">
    <property type="entry name" value="PEROXISOMAL PROTEIN 2"/>
    <property type="match status" value="1"/>
</dbReference>
<dbReference type="EMBL" id="KN832572">
    <property type="protein sequence ID" value="KII84116.1"/>
    <property type="molecule type" value="Genomic_DNA"/>
</dbReference>
<evidence type="ECO:0008006" key="3">
    <source>
        <dbReference type="Google" id="ProtNLM"/>
    </source>
</evidence>
<dbReference type="AlphaFoldDB" id="A0A0C9SKP9"/>
<name>A0A0C9SKP9_PLICR</name>
<reference evidence="1 2" key="1">
    <citation type="submission" date="2014-06" db="EMBL/GenBank/DDBJ databases">
        <title>Evolutionary Origins and Diversification of the Mycorrhizal Mutualists.</title>
        <authorList>
            <consortium name="DOE Joint Genome Institute"/>
            <consortium name="Mycorrhizal Genomics Consortium"/>
            <person name="Kohler A."/>
            <person name="Kuo A."/>
            <person name="Nagy L.G."/>
            <person name="Floudas D."/>
            <person name="Copeland A."/>
            <person name="Barry K.W."/>
            <person name="Cichocki N."/>
            <person name="Veneault-Fourrey C."/>
            <person name="LaButti K."/>
            <person name="Lindquist E.A."/>
            <person name="Lipzen A."/>
            <person name="Lundell T."/>
            <person name="Morin E."/>
            <person name="Murat C."/>
            <person name="Riley R."/>
            <person name="Ohm R."/>
            <person name="Sun H."/>
            <person name="Tunlid A."/>
            <person name="Henrissat B."/>
            <person name="Grigoriev I.V."/>
            <person name="Hibbett D.S."/>
            <person name="Martin F."/>
        </authorList>
    </citation>
    <scope>NUCLEOTIDE SEQUENCE [LARGE SCALE GENOMIC DNA]</scope>
    <source>
        <strain evidence="1 2">FD-325 SS-3</strain>
    </source>
</reference>
<keyword evidence="2" id="KW-1185">Reference proteome</keyword>
<evidence type="ECO:0000313" key="1">
    <source>
        <dbReference type="EMBL" id="KII84116.1"/>
    </source>
</evidence>
<dbReference type="Proteomes" id="UP000053263">
    <property type="component" value="Unassembled WGS sequence"/>
</dbReference>
<accession>A0A0C9SKP9</accession>
<organism evidence="1 2">
    <name type="scientific">Plicaturopsis crispa FD-325 SS-3</name>
    <dbReference type="NCBI Taxonomy" id="944288"/>
    <lineage>
        <taxon>Eukaryota</taxon>
        <taxon>Fungi</taxon>
        <taxon>Dikarya</taxon>
        <taxon>Basidiomycota</taxon>
        <taxon>Agaricomycotina</taxon>
        <taxon>Agaricomycetes</taxon>
        <taxon>Agaricomycetidae</taxon>
        <taxon>Amylocorticiales</taxon>
        <taxon>Amylocorticiaceae</taxon>
        <taxon>Plicatura</taxon>
        <taxon>Plicaturopsis crispa</taxon>
    </lineage>
</organism>
<dbReference type="PANTHER" id="PTHR28180">
    <property type="entry name" value="CONSERVED MITOCHONDRIAL PROTEIN-RELATED"/>
    <property type="match status" value="1"/>
</dbReference>
<sequence length="245" mass="26721">MTADDPLTHITPAYLDALKNSFPGTPNPWYLVAAVTFAASNLADAVPLVFKHAFEDVKNQPHDAQLHFVREFRDAIFKSSMICGLPKCIQGLTALGTATPDNLKDTDYLRDPHKTTDALTANGQAAFNKTYGSTADSTQKLFKQIFPDFESASITFVYGSIYGYYDYVTPVHTSYSVVAALIACDTPKQTAWHLQSAINNGATLPQVRAVRSMAITAATTAGIVGIYGQSTYYSCSSLSYFLIWT</sequence>
<dbReference type="Gene3D" id="1.20.1290.10">
    <property type="entry name" value="AhpD-like"/>
    <property type="match status" value="1"/>
</dbReference>
<dbReference type="InterPro" id="IPR029032">
    <property type="entry name" value="AhpD-like"/>
</dbReference>
<gene>
    <name evidence="1" type="ORF">PLICRDRAFT_179795</name>
</gene>
<protein>
    <recommendedName>
        <fullName evidence="3">Carboxymuconolactone decarboxylase-like domain-containing protein</fullName>
    </recommendedName>
</protein>